<evidence type="ECO:0000313" key="2">
    <source>
        <dbReference type="Proteomes" id="UP000368474"/>
    </source>
</evidence>
<gene>
    <name evidence="1" type="ORF">PMO31116_03256</name>
</gene>
<keyword evidence="2" id="KW-1185">Reference proteome</keyword>
<accession>A0A5E4WGA8</accession>
<protein>
    <submittedName>
        <fullName evidence="1">Uncharacterized protein</fullName>
    </submittedName>
</protein>
<evidence type="ECO:0000313" key="1">
    <source>
        <dbReference type="EMBL" id="VVE24067.1"/>
    </source>
</evidence>
<reference evidence="1 2" key="1">
    <citation type="submission" date="2019-08" db="EMBL/GenBank/DDBJ databases">
        <authorList>
            <person name="Peeters C."/>
        </authorList>
    </citation>
    <scope>NUCLEOTIDE SEQUENCE [LARGE SCALE GENOMIC DNA]</scope>
    <source>
        <strain evidence="1 2">LMG 31116</strain>
    </source>
</reference>
<dbReference type="AlphaFoldDB" id="A0A5E4WGA8"/>
<proteinExistence type="predicted"/>
<sequence length="374" mass="39079">MMQGIQPAIPAPGTVGLTSLPPLASMEPVSRAGGIAGAALAHVANARVAASHHPWSVDRASARSMPVVANHAMRPDFQAVSSGGDVGVVTDGSVESMESMESMKSAEADPTHGGDSLLMAPRTGAPRVAQPVLCPSALAALHVCASVPLPNGRGASIDGRQHPVVMPDGRSERAQICRDIVAGALLGTEGRNGTVSFESTRETVTRTVADTARRWTGKPSLAGKKEWTQACMTFEAPGGFIGKLNDRLHSGSRVLPDEQSTEWMLRVGFADSLPMHQALVRGDLPPSVGMGTDEWARLALGVEHLGARHWEMRHTEVMDAAVLPATNTKAFTALATSMSTLPAHIATQRLRNKLSMYGVPTAPAQASSPAPAVG</sequence>
<dbReference type="Proteomes" id="UP000368474">
    <property type="component" value="Unassembled WGS sequence"/>
</dbReference>
<name>A0A5E4WGA8_9BURK</name>
<dbReference type="EMBL" id="CABPSD010000009">
    <property type="protein sequence ID" value="VVE24067.1"/>
    <property type="molecule type" value="Genomic_DNA"/>
</dbReference>
<organism evidence="1 2">
    <name type="scientific">Pandoraea morbifera</name>
    <dbReference type="NCBI Taxonomy" id="2508300"/>
    <lineage>
        <taxon>Bacteria</taxon>
        <taxon>Pseudomonadati</taxon>
        <taxon>Pseudomonadota</taxon>
        <taxon>Betaproteobacteria</taxon>
        <taxon>Burkholderiales</taxon>
        <taxon>Burkholderiaceae</taxon>
        <taxon>Pandoraea</taxon>
    </lineage>
</organism>